<feature type="transmembrane region" description="Helical" evidence="7">
    <location>
        <begin position="15"/>
        <end position="33"/>
    </location>
</feature>
<comment type="subcellular location">
    <subcellularLocation>
        <location evidence="1 7">Cell membrane</location>
        <topology evidence="1 7">Multi-pass membrane protein</topology>
    </subcellularLocation>
</comment>
<evidence type="ECO:0000256" key="2">
    <source>
        <dbReference type="ARBA" id="ARBA00010792"/>
    </source>
</evidence>
<organism evidence="10 11">
    <name type="scientific">Actinacidiphila guanduensis</name>
    <dbReference type="NCBI Taxonomy" id="310781"/>
    <lineage>
        <taxon>Bacteria</taxon>
        <taxon>Bacillati</taxon>
        <taxon>Actinomycetota</taxon>
        <taxon>Actinomycetes</taxon>
        <taxon>Kitasatosporales</taxon>
        <taxon>Streptomycetaceae</taxon>
        <taxon>Actinacidiphila</taxon>
    </lineage>
</organism>
<dbReference type="PANTHER" id="PTHR30353">
    <property type="entry name" value="INNER MEMBRANE PROTEIN DEDA-RELATED"/>
    <property type="match status" value="1"/>
</dbReference>
<evidence type="ECO:0000313" key="11">
    <source>
        <dbReference type="Proteomes" id="UP000199341"/>
    </source>
</evidence>
<evidence type="ECO:0000259" key="9">
    <source>
        <dbReference type="Pfam" id="PF09335"/>
    </source>
</evidence>
<proteinExistence type="inferred from homology"/>
<dbReference type="EMBL" id="FNIE01000006">
    <property type="protein sequence ID" value="SDN95362.1"/>
    <property type="molecule type" value="Genomic_DNA"/>
</dbReference>
<feature type="region of interest" description="Disordered" evidence="8">
    <location>
        <begin position="214"/>
        <end position="265"/>
    </location>
</feature>
<evidence type="ECO:0000256" key="3">
    <source>
        <dbReference type="ARBA" id="ARBA00022475"/>
    </source>
</evidence>
<evidence type="ECO:0000256" key="5">
    <source>
        <dbReference type="ARBA" id="ARBA00022989"/>
    </source>
</evidence>
<keyword evidence="4 7" id="KW-0812">Transmembrane</keyword>
<sequence>MPLPLPDLALNPLDATSLLSSFGALGIAAVLFAETGLLVGFFLPGDSLLFTAGLLCVPGGSRSLHLSLWQVLLAAVAGALLGAQAGYVLGRRGGPALLARSRSRRLHEGAERAGELLDRYGHAKAVVLARFIPVVRTVLNPLAGALGVPGRTFALWQCAGGAVWTVGLVLAGYGLGSSIPSVDTYLLPVVALIVVVSLVPLALEVRRSRLAPAAAGTQGRHAAGRAGTGPAEPGYGGGAYGPDEHGAEYGTGAPGYSGTTEGERR</sequence>
<evidence type="ECO:0000256" key="6">
    <source>
        <dbReference type="ARBA" id="ARBA00023136"/>
    </source>
</evidence>
<dbReference type="STRING" id="310781.SAMN05216259_106338"/>
<reference evidence="10 11" key="1">
    <citation type="submission" date="2016-10" db="EMBL/GenBank/DDBJ databases">
        <authorList>
            <person name="de Groot N.N."/>
        </authorList>
    </citation>
    <scope>NUCLEOTIDE SEQUENCE [LARGE SCALE GENOMIC DNA]</scope>
    <source>
        <strain evidence="10 11">CGMCC 4.2022</strain>
    </source>
</reference>
<feature type="transmembrane region" description="Helical" evidence="7">
    <location>
        <begin position="153"/>
        <end position="173"/>
    </location>
</feature>
<gene>
    <name evidence="10" type="ORF">SAMN05216259_106338</name>
</gene>
<evidence type="ECO:0000256" key="4">
    <source>
        <dbReference type="ARBA" id="ARBA00022692"/>
    </source>
</evidence>
<evidence type="ECO:0000313" key="10">
    <source>
        <dbReference type="EMBL" id="SDN95362.1"/>
    </source>
</evidence>
<dbReference type="InterPro" id="IPR032816">
    <property type="entry name" value="VTT_dom"/>
</dbReference>
<feature type="transmembrane region" description="Helical" evidence="7">
    <location>
        <begin position="185"/>
        <end position="203"/>
    </location>
</feature>
<evidence type="ECO:0000256" key="8">
    <source>
        <dbReference type="SAM" id="MobiDB-lite"/>
    </source>
</evidence>
<keyword evidence="11" id="KW-1185">Reference proteome</keyword>
<dbReference type="InterPro" id="IPR032818">
    <property type="entry name" value="DedA-like"/>
</dbReference>
<dbReference type="GO" id="GO:0005886">
    <property type="term" value="C:plasma membrane"/>
    <property type="evidence" value="ECO:0007669"/>
    <property type="project" value="UniProtKB-SubCell"/>
</dbReference>
<dbReference type="AlphaFoldDB" id="A0A1H0FLF1"/>
<feature type="domain" description="VTT" evidence="9">
    <location>
        <begin position="43"/>
        <end position="173"/>
    </location>
</feature>
<dbReference type="Proteomes" id="UP000199341">
    <property type="component" value="Unassembled WGS sequence"/>
</dbReference>
<name>A0A1H0FLF1_9ACTN</name>
<keyword evidence="5 7" id="KW-1133">Transmembrane helix</keyword>
<protein>
    <submittedName>
        <fullName evidence="10">Membrane-associated protein</fullName>
    </submittedName>
</protein>
<feature type="transmembrane region" description="Helical" evidence="7">
    <location>
        <begin position="67"/>
        <end position="90"/>
    </location>
</feature>
<dbReference type="PANTHER" id="PTHR30353:SF0">
    <property type="entry name" value="TRANSMEMBRANE PROTEIN"/>
    <property type="match status" value="1"/>
</dbReference>
<accession>A0A1H0FLF1</accession>
<evidence type="ECO:0000256" key="7">
    <source>
        <dbReference type="RuleBase" id="RU367016"/>
    </source>
</evidence>
<keyword evidence="6 7" id="KW-0472">Membrane</keyword>
<comment type="similarity">
    <text evidence="2 7">Belongs to the DedA family.</text>
</comment>
<evidence type="ECO:0000256" key="1">
    <source>
        <dbReference type="ARBA" id="ARBA00004651"/>
    </source>
</evidence>
<dbReference type="Pfam" id="PF09335">
    <property type="entry name" value="VTT_dom"/>
    <property type="match status" value="1"/>
</dbReference>
<keyword evidence="3 7" id="KW-1003">Cell membrane</keyword>